<feature type="compositionally biased region" description="Low complexity" evidence="1">
    <location>
        <begin position="333"/>
        <end position="361"/>
    </location>
</feature>
<organism evidence="3 4">
    <name type="scientific">Phyllosticta citricarpa</name>
    <dbReference type="NCBI Taxonomy" id="55181"/>
    <lineage>
        <taxon>Eukaryota</taxon>
        <taxon>Fungi</taxon>
        <taxon>Dikarya</taxon>
        <taxon>Ascomycota</taxon>
        <taxon>Pezizomycotina</taxon>
        <taxon>Dothideomycetes</taxon>
        <taxon>Dothideomycetes incertae sedis</taxon>
        <taxon>Botryosphaeriales</taxon>
        <taxon>Phyllostictaceae</taxon>
        <taxon>Phyllosticta</taxon>
    </lineage>
</organism>
<feature type="region of interest" description="Disordered" evidence="1">
    <location>
        <begin position="166"/>
        <end position="264"/>
    </location>
</feature>
<evidence type="ECO:0000256" key="1">
    <source>
        <dbReference type="SAM" id="MobiDB-lite"/>
    </source>
</evidence>
<protein>
    <submittedName>
        <fullName evidence="3">Uncharacterized protein</fullName>
    </submittedName>
</protein>
<keyword evidence="2" id="KW-0732">Signal</keyword>
<feature type="compositionally biased region" description="Basic residues" evidence="1">
    <location>
        <begin position="375"/>
        <end position="385"/>
    </location>
</feature>
<dbReference type="Proteomes" id="UP001365128">
    <property type="component" value="Unassembled WGS sequence"/>
</dbReference>
<feature type="region of interest" description="Disordered" evidence="1">
    <location>
        <begin position="26"/>
        <end position="51"/>
    </location>
</feature>
<feature type="chain" id="PRO_5047482365" evidence="2">
    <location>
        <begin position="21"/>
        <end position="385"/>
    </location>
</feature>
<accession>A0ABR1MDA4</accession>
<feature type="compositionally biased region" description="Gly residues" evidence="1">
    <location>
        <begin position="365"/>
        <end position="374"/>
    </location>
</feature>
<feature type="compositionally biased region" description="Low complexity" evidence="1">
    <location>
        <begin position="33"/>
        <end position="47"/>
    </location>
</feature>
<evidence type="ECO:0000313" key="4">
    <source>
        <dbReference type="Proteomes" id="UP001365128"/>
    </source>
</evidence>
<evidence type="ECO:0000313" key="3">
    <source>
        <dbReference type="EMBL" id="KAK7545581.1"/>
    </source>
</evidence>
<evidence type="ECO:0000256" key="2">
    <source>
        <dbReference type="SAM" id="SignalP"/>
    </source>
</evidence>
<comment type="caution">
    <text evidence="3">The sequence shown here is derived from an EMBL/GenBank/DDBJ whole genome shotgun (WGS) entry which is preliminary data.</text>
</comment>
<dbReference type="EMBL" id="JBBPDW010000017">
    <property type="protein sequence ID" value="KAK7545581.1"/>
    <property type="molecule type" value="Genomic_DNA"/>
</dbReference>
<reference evidence="3 4" key="1">
    <citation type="submission" date="2024-04" db="EMBL/GenBank/DDBJ databases">
        <title>Phyllosticta paracitricarpa is synonymous to the EU quarantine fungus P. citricarpa based on phylogenomic analyses.</title>
        <authorList>
            <consortium name="Lawrence Berkeley National Laboratory"/>
            <person name="Van Ingen-Buijs V.A."/>
            <person name="Van Westerhoven A.C."/>
            <person name="Haridas S."/>
            <person name="Skiadas P."/>
            <person name="Martin F."/>
            <person name="Groenewald J.Z."/>
            <person name="Crous P.W."/>
            <person name="Seidl M.F."/>
        </authorList>
    </citation>
    <scope>NUCLEOTIDE SEQUENCE [LARGE SCALE GENOMIC DNA]</scope>
    <source>
        <strain evidence="3 4">CBS 122670</strain>
    </source>
</reference>
<feature type="region of interest" description="Disordered" evidence="1">
    <location>
        <begin position="292"/>
        <end position="385"/>
    </location>
</feature>
<name>A0ABR1MDA4_9PEZI</name>
<proteinExistence type="predicted"/>
<feature type="signal peptide" evidence="2">
    <location>
        <begin position="1"/>
        <end position="20"/>
    </location>
</feature>
<feature type="compositionally biased region" description="Low complexity" evidence="1">
    <location>
        <begin position="225"/>
        <end position="238"/>
    </location>
</feature>
<feature type="compositionally biased region" description="Pro residues" evidence="1">
    <location>
        <begin position="212"/>
        <end position="224"/>
    </location>
</feature>
<feature type="compositionally biased region" description="Low complexity" evidence="1">
    <location>
        <begin position="168"/>
        <end position="187"/>
    </location>
</feature>
<keyword evidence="4" id="KW-1185">Reference proteome</keyword>
<sequence>MKYGFGKVFLASIFAGGALAFPWAQTSPGSNPTGEQQTQSTGSSSVGGKVGVGEPIPPVSEFGPAYSLLLAKEVSHTDLDGVIVAWAYGVPFCTQRQLLSESIEDFCNKNLTFFRVPKLDQNLEKTGEVTQISGYFAGCSPDVSLGHTYDGLYWVETIGMHDGIGDEPASLAGAAGPPSTDMKTNTNNPPPTTPNTQNSPMYNQKNTLSNPQPNPQPNPKPNPQPNTQLSSQQQQQQQQPPPGSTPSEPTTEQPPPESEGKAFKCGNDREAHICLKDVKNSVDIVSFSSCGQYAYTDKPGQPGTDGGDSTMLASAPPSGSPPSGSPPNTELATQQNTQQKTQQQKTDKTQQNTQQNTQQQTPKNGGTGSGNGGGYKRKMFRALKA</sequence>
<gene>
    <name evidence="3" type="ORF">IWX46DRAFT_104117</name>
</gene>